<sequence length="58" mass="6173">MPASPVQRLPDTQLPLSSSHPVQNPVLFVQKSNSCSFPSLSITTCLAATSSSPSDRMK</sequence>
<keyword evidence="3" id="KW-1185">Reference proteome</keyword>
<feature type="region of interest" description="Disordered" evidence="1">
    <location>
        <begin position="1"/>
        <end position="21"/>
    </location>
</feature>
<name>Q2HFL0_CHAGB</name>
<dbReference type="EMBL" id="CH408029">
    <property type="protein sequence ID" value="EAQ92759.1"/>
    <property type="molecule type" value="Genomic_DNA"/>
</dbReference>
<dbReference type="HOGENOM" id="CLU_2978934_0_0_1"/>
<dbReference type="OrthoDB" id="10529817at2759"/>
<dbReference type="RefSeq" id="XP_001220215.1">
    <property type="nucleotide sequence ID" value="XM_001220214.1"/>
</dbReference>
<evidence type="ECO:0000313" key="3">
    <source>
        <dbReference type="Proteomes" id="UP000001056"/>
    </source>
</evidence>
<dbReference type="GeneID" id="4386574"/>
<organism evidence="2 3">
    <name type="scientific">Chaetomium globosum (strain ATCC 6205 / CBS 148.51 / DSM 1962 / NBRC 6347 / NRRL 1970)</name>
    <name type="common">Soil fungus</name>
    <dbReference type="NCBI Taxonomy" id="306901"/>
    <lineage>
        <taxon>Eukaryota</taxon>
        <taxon>Fungi</taxon>
        <taxon>Dikarya</taxon>
        <taxon>Ascomycota</taxon>
        <taxon>Pezizomycotina</taxon>
        <taxon>Sordariomycetes</taxon>
        <taxon>Sordariomycetidae</taxon>
        <taxon>Sordariales</taxon>
        <taxon>Chaetomiaceae</taxon>
        <taxon>Chaetomium</taxon>
    </lineage>
</organism>
<dbReference type="VEuPathDB" id="FungiDB:CHGG_00994"/>
<accession>Q2HFL0</accession>
<protein>
    <submittedName>
        <fullName evidence="2">Uncharacterized protein</fullName>
    </submittedName>
</protein>
<dbReference type="AlphaFoldDB" id="Q2HFL0"/>
<evidence type="ECO:0000256" key="1">
    <source>
        <dbReference type="SAM" id="MobiDB-lite"/>
    </source>
</evidence>
<gene>
    <name evidence="2" type="ORF">CHGG_00994</name>
</gene>
<reference evidence="3" key="1">
    <citation type="journal article" date="2015" name="Genome Announc.">
        <title>Draft genome sequence of the cellulolytic fungus Chaetomium globosum.</title>
        <authorList>
            <person name="Cuomo C.A."/>
            <person name="Untereiner W.A."/>
            <person name="Ma L.-J."/>
            <person name="Grabherr M."/>
            <person name="Birren B.W."/>
        </authorList>
    </citation>
    <scope>NUCLEOTIDE SEQUENCE [LARGE SCALE GENOMIC DNA]</scope>
    <source>
        <strain evidence="3">ATCC 6205 / CBS 148.51 / DSM 1962 / NBRC 6347 / NRRL 1970</strain>
    </source>
</reference>
<dbReference type="Proteomes" id="UP000001056">
    <property type="component" value="Unassembled WGS sequence"/>
</dbReference>
<dbReference type="InParanoid" id="Q2HFL0"/>
<proteinExistence type="predicted"/>
<evidence type="ECO:0000313" key="2">
    <source>
        <dbReference type="EMBL" id="EAQ92759.1"/>
    </source>
</evidence>